<dbReference type="EMBL" id="JAVDXW010000001">
    <property type="protein sequence ID" value="MDR7303742.1"/>
    <property type="molecule type" value="Genomic_DNA"/>
</dbReference>
<protein>
    <submittedName>
        <fullName evidence="1">Uncharacterized protein</fullName>
    </submittedName>
</protein>
<keyword evidence="2" id="KW-1185">Reference proteome</keyword>
<name>A0AAE3ZIB9_9ACTN</name>
<reference evidence="1" key="1">
    <citation type="submission" date="2023-07" db="EMBL/GenBank/DDBJ databases">
        <title>Sequencing the genomes of 1000 actinobacteria strains.</title>
        <authorList>
            <person name="Klenk H.-P."/>
        </authorList>
    </citation>
    <scope>NUCLEOTIDE SEQUENCE</scope>
    <source>
        <strain evidence="1">DSM 45977</strain>
    </source>
</reference>
<accession>A0AAE3ZIB9</accession>
<gene>
    <name evidence="1" type="ORF">JOF55_003923</name>
</gene>
<organism evidence="1 2">
    <name type="scientific">Haloactinomyces albus</name>
    <dbReference type="NCBI Taxonomy" id="1352928"/>
    <lineage>
        <taxon>Bacteria</taxon>
        <taxon>Bacillati</taxon>
        <taxon>Actinomycetota</taxon>
        <taxon>Actinomycetes</taxon>
        <taxon>Actinopolysporales</taxon>
        <taxon>Actinopolysporaceae</taxon>
        <taxon>Haloactinomyces</taxon>
    </lineage>
</organism>
<sequence>MHRARSLTSSRQRSRRSGVRGTLALLSAVAMIGSGLATTAIARAAPDGPTDPATIESYLEDPQRTGEGVQMLTVLSHSVLFCVILYV</sequence>
<proteinExistence type="predicted"/>
<evidence type="ECO:0000313" key="2">
    <source>
        <dbReference type="Proteomes" id="UP001180845"/>
    </source>
</evidence>
<dbReference type="AlphaFoldDB" id="A0AAE3ZIB9"/>
<dbReference type="Proteomes" id="UP001180845">
    <property type="component" value="Unassembled WGS sequence"/>
</dbReference>
<evidence type="ECO:0000313" key="1">
    <source>
        <dbReference type="EMBL" id="MDR7303742.1"/>
    </source>
</evidence>
<comment type="caution">
    <text evidence="1">The sequence shown here is derived from an EMBL/GenBank/DDBJ whole genome shotgun (WGS) entry which is preliminary data.</text>
</comment>